<feature type="compositionally biased region" description="Low complexity" evidence="1">
    <location>
        <begin position="15"/>
        <end position="41"/>
    </location>
</feature>
<evidence type="ECO:0000313" key="4">
    <source>
        <dbReference type="Proteomes" id="UP000321323"/>
    </source>
</evidence>
<dbReference type="EMBL" id="CP136508">
    <property type="protein sequence ID" value="WUR11820.1"/>
    <property type="molecule type" value="Genomic_DNA"/>
</dbReference>
<proteinExistence type="predicted"/>
<keyword evidence="2" id="KW-0812">Transmembrane</keyword>
<gene>
    <name evidence="3" type="ORF">E7V67_019230</name>
</gene>
<organism evidence="3 4">
    <name type="scientific">[Empedobacter] haloabium</name>
    <dbReference type="NCBI Taxonomy" id="592317"/>
    <lineage>
        <taxon>Bacteria</taxon>
        <taxon>Pseudomonadati</taxon>
        <taxon>Pseudomonadota</taxon>
        <taxon>Betaproteobacteria</taxon>
        <taxon>Burkholderiales</taxon>
        <taxon>Oxalobacteraceae</taxon>
        <taxon>Telluria group</taxon>
        <taxon>Telluria group incertae sedis</taxon>
    </lineage>
</organism>
<name>A0ABZ1UHX3_9BURK</name>
<keyword evidence="2" id="KW-0472">Membrane</keyword>
<feature type="region of interest" description="Disordered" evidence="1">
    <location>
        <begin position="1"/>
        <end position="42"/>
    </location>
</feature>
<accession>A0ABZ1UHX3</accession>
<feature type="transmembrane region" description="Helical" evidence="2">
    <location>
        <begin position="123"/>
        <end position="145"/>
    </location>
</feature>
<dbReference type="Proteomes" id="UP000321323">
    <property type="component" value="Chromosome"/>
</dbReference>
<reference evidence="3 4" key="1">
    <citation type="journal article" date="2019" name="Int. J. Syst. Evol. Microbiol.">
        <title>The Draft Whole-Genome Sequence of the Antibiotic Producer Empedobacter haloabium ATCC 31962 Provides Indications for Its Taxonomic Reclassification.</title>
        <authorList>
            <person name="Miess H."/>
            <person name="Arlt P."/>
            <person name="Apel A.K."/>
            <person name="Weber T."/>
            <person name="Nieselt K."/>
            <person name="Hanssen F."/>
            <person name="Czemmel S."/>
            <person name="Nahnsen S."/>
            <person name="Gross H."/>
        </authorList>
    </citation>
    <scope>NUCLEOTIDE SEQUENCE [LARGE SCALE GENOMIC DNA]</scope>
    <source>
        <strain evidence="3 4">ATCC 31962</strain>
    </source>
</reference>
<evidence type="ECO:0000313" key="3">
    <source>
        <dbReference type="EMBL" id="WUR11820.1"/>
    </source>
</evidence>
<sequence>MTQDVKDDAAPVPPADTAVTTEQEAPAAAGSRTAAAGQAAADNELDDGEIEEVLDATVGVGTAAPALRQPEVKGDYDPGRYQDATRSYIAYWLLGLLTILVIGGFSLLFVVPGGATFDNLKSILELVFGPIIALVSAATGFYFGAQQPGPEKK</sequence>
<protein>
    <submittedName>
        <fullName evidence="3">Uncharacterized protein</fullName>
    </submittedName>
</protein>
<keyword evidence="4" id="KW-1185">Reference proteome</keyword>
<keyword evidence="2" id="KW-1133">Transmembrane helix</keyword>
<evidence type="ECO:0000256" key="2">
    <source>
        <dbReference type="SAM" id="Phobius"/>
    </source>
</evidence>
<evidence type="ECO:0000256" key="1">
    <source>
        <dbReference type="SAM" id="MobiDB-lite"/>
    </source>
</evidence>
<feature type="transmembrane region" description="Helical" evidence="2">
    <location>
        <begin position="89"/>
        <end position="111"/>
    </location>
</feature>